<dbReference type="Gene3D" id="3.40.50.720">
    <property type="entry name" value="NAD(P)-binding Rossmann-like Domain"/>
    <property type="match status" value="2"/>
</dbReference>
<gene>
    <name evidence="20" type="ORF">F2Q68_00042592</name>
</gene>
<feature type="domain" description="Tetrapyrrole biosynthesis glutamyl-tRNA reductase dimerisation" evidence="17">
    <location>
        <begin position="783"/>
        <end position="887"/>
    </location>
</feature>
<dbReference type="Proteomes" id="UP000712281">
    <property type="component" value="Unassembled WGS sequence"/>
</dbReference>
<feature type="transmembrane region" description="Helical" evidence="16">
    <location>
        <begin position="1126"/>
        <end position="1148"/>
    </location>
</feature>
<evidence type="ECO:0000256" key="16">
    <source>
        <dbReference type="SAM" id="Phobius"/>
    </source>
</evidence>
<evidence type="ECO:0000256" key="9">
    <source>
        <dbReference type="ARBA" id="ARBA00022989"/>
    </source>
</evidence>
<feature type="domain" description="Quinate/shikimate 5-dehydrogenase/glutamyl-tRNA reductase" evidence="18">
    <location>
        <begin position="635"/>
        <end position="769"/>
    </location>
</feature>
<dbReference type="SUPFAM" id="SSF69075">
    <property type="entry name" value="Glutamyl tRNA-reductase dimerization domain"/>
    <property type="match status" value="2"/>
</dbReference>
<evidence type="ECO:0000256" key="6">
    <source>
        <dbReference type="ARBA" id="ARBA00022448"/>
    </source>
</evidence>
<dbReference type="Gene3D" id="3.40.50.1240">
    <property type="entry name" value="Phosphoglycerate mutase-like"/>
    <property type="match status" value="1"/>
</dbReference>
<comment type="subcellular location">
    <subcellularLocation>
        <location evidence="1">Membrane</location>
        <topology evidence="1">Multi-pass membrane protein</topology>
    </subcellularLocation>
</comment>
<feature type="domain" description="Glutamyl-tRNA reductase N-terminal" evidence="19">
    <location>
        <begin position="56"/>
        <end position="206"/>
    </location>
</feature>
<dbReference type="HAMAP" id="MF_00087">
    <property type="entry name" value="Glu_tRNA_reductase"/>
    <property type="match status" value="2"/>
</dbReference>
<evidence type="ECO:0000256" key="7">
    <source>
        <dbReference type="ARBA" id="ARBA00022692"/>
    </source>
</evidence>
<dbReference type="GO" id="GO:0008883">
    <property type="term" value="F:glutamyl-tRNA reductase activity"/>
    <property type="evidence" value="ECO:0007669"/>
    <property type="project" value="UniProtKB-EC"/>
</dbReference>
<keyword evidence="11 16" id="KW-0472">Membrane</keyword>
<keyword evidence="10 15" id="KW-0560">Oxidoreductase</keyword>
<evidence type="ECO:0000256" key="5">
    <source>
        <dbReference type="ARBA" id="ARBA00012970"/>
    </source>
</evidence>
<evidence type="ECO:0000256" key="11">
    <source>
        <dbReference type="ARBA" id="ARBA00023136"/>
    </source>
</evidence>
<dbReference type="SUPFAM" id="SSF53254">
    <property type="entry name" value="Phosphoglycerate mutase-like"/>
    <property type="match status" value="1"/>
</dbReference>
<keyword evidence="7 16" id="KW-0812">Transmembrane</keyword>
<comment type="similarity">
    <text evidence="4 15">Belongs to the glutamyl-tRNA reductase family.</text>
</comment>
<dbReference type="SUPFAM" id="SSF69742">
    <property type="entry name" value="Glutamyl tRNA-reductase catalytic, N-terminal domain"/>
    <property type="match status" value="2"/>
</dbReference>
<dbReference type="GO" id="GO:0016020">
    <property type="term" value="C:membrane"/>
    <property type="evidence" value="ECO:0007669"/>
    <property type="project" value="UniProtKB-SubCell"/>
</dbReference>
<dbReference type="InterPro" id="IPR004813">
    <property type="entry name" value="OPT"/>
</dbReference>
<feature type="domain" description="Tetrapyrrole biosynthesis glutamyl-tRNA reductase dimerisation" evidence="17">
    <location>
        <begin position="375"/>
        <end position="479"/>
    </location>
</feature>
<dbReference type="Pfam" id="PF00745">
    <property type="entry name" value="GlutR_dimer"/>
    <property type="match status" value="2"/>
</dbReference>
<dbReference type="InterPro" id="IPR036453">
    <property type="entry name" value="GluRdtase_dimer_dom_sf"/>
</dbReference>
<dbReference type="GO" id="GO:0015995">
    <property type="term" value="P:chlorophyll biosynthetic process"/>
    <property type="evidence" value="ECO:0007669"/>
    <property type="project" value="UniProtKB-KW"/>
</dbReference>
<evidence type="ECO:0000313" key="21">
    <source>
        <dbReference type="Proteomes" id="UP000712281"/>
    </source>
</evidence>
<sequence length="1334" mass="148189">MAVSKSFLVSSKLETLLSNPNDPSSSPAPLIRIPTCPMNNNGSRRYTKERSSIVVIGLNIHTAPVEMREKLAIPEAEWPRAITELCNLNHIEEAAVLSTCNRMEIYVLALSQHRGVKEVTEWMSKTSGIPVSDLCHHRFVMYDKDVTQHLFQVSAGLDSLVLGEGQILAQVKQVVNLGQGVNGFGRHISGLFKKAITAGKRARTETNIAAGAVSVSSAAVELALMKLPAHASSSSARMLVVGAGKMGKLVIKHLVAKGCTKMVVVNRSEERVVAIRQEMPPGVEIVYKPFDEMLTCAGEADVVFTSTASESPLFLKEHVESLPPVADGRLFVDISVPRNVGSCVGELDNARVYNVDDLKEVVAANKEERTKKAMEAQGIIAEESKQFEAWRDSLETVPTIKKLREYCERTRAGLVERFMSKHGDGMDKKTRKAVEDLTRSVVNKILHGPMQHLRCDGSDSRTLKETLENMQALNRMYGLDVELLEDKIRAKLCNLNHIEEAAVLSTCNRMEIYVLALSQHRGVKEVTEWMSKTSGIPVSDLCHHRFVMYDKDVTQHLFQVSAGLDSLVLGEGQILAQVKQVVNLGQGVNGFGRHISGLFKKAITAGKRARTETNIAAGAVSVSSAAVELALMKLPAHASSSSARMLVVGAGKMGKLVIKHLVAKGCTKMVVVNRSEERVEAIRQEMMPSGVEIVYKPFDEMLACAGEADVVFTSTASESPLFLKEHVESLPPVADGRLFVDISVPRNVGSCVGELDNARVYNVDDLKEVVAANKEDRAKKAMEAQGIIAEESKQFEAWRDSLETVPTIKKLREYCERTRAGLVERFMSKHGDGMDKKTRKAVEDLTRSVVNKILHGPMQHLRCDGSDSRTLKETLENMQALNRMYGLDVELLEDKIRAKIESEEDNLWRPDVRESEEEIFARGLEFMKWLWKRPEKEVAVVSHGIVLQHMLYVFANDCDKSIRHDLCKRFDNCEIRTVVIVDKGGIWQQVRASTTAKVDIHTRLMKKYKDIPSWWFYSMLAVSLALSLVLCTVMKDEIQMPWWGLLLASFMALIFTVPVSIITATTNQTPGLNIITEYLMGVLLPGRPIANVVFKTYGYISMSQAISFLNDFKLGHYMKIPPRSMFLVQFIGTIIAGTVNISVAWYLLTSVENICQKELLPPNSPWTCPSDRVFFDASVIWGLVGPKRIFGSLGNYPALNWFFLGGLVGPVLVWLLQKAFPTRTWISQINLPVLLGATAAMPPATSVNFNCWIIVGVVFNYFVFKNYKKWWQRYNYVLSAALDAGLAFMGVLLYFSLTMNGISIGHWWGAKGENCPLASCPTAPGVHVEGCPFF</sequence>
<keyword evidence="12" id="KW-0149">Chlorophyll biosynthesis</keyword>
<evidence type="ECO:0000256" key="14">
    <source>
        <dbReference type="ARBA" id="ARBA00047464"/>
    </source>
</evidence>
<keyword evidence="8 15" id="KW-0521">NADP</keyword>
<dbReference type="FunFam" id="3.40.50.720:FF:000031">
    <property type="entry name" value="Glutamyl-tRNA reductase"/>
    <property type="match status" value="2"/>
</dbReference>
<feature type="transmembrane region" description="Helical" evidence="16">
    <location>
        <begin position="1198"/>
        <end position="1216"/>
    </location>
</feature>
<evidence type="ECO:0000256" key="4">
    <source>
        <dbReference type="ARBA" id="ARBA00005916"/>
    </source>
</evidence>
<comment type="pathway">
    <text evidence="3">Porphyrin-containing compound metabolism; chlorophyll biosynthesis.</text>
</comment>
<evidence type="ECO:0000313" key="20">
    <source>
        <dbReference type="EMBL" id="KAF2620119.1"/>
    </source>
</evidence>
<dbReference type="GO" id="GO:0035673">
    <property type="term" value="F:oligopeptide transmembrane transporter activity"/>
    <property type="evidence" value="ECO:0007669"/>
    <property type="project" value="InterPro"/>
</dbReference>
<keyword evidence="13 15" id="KW-0627">Porphyrin biosynthesis</keyword>
<dbReference type="GO" id="GO:0050661">
    <property type="term" value="F:NADP binding"/>
    <property type="evidence" value="ECO:0007669"/>
    <property type="project" value="InterPro"/>
</dbReference>
<keyword evidence="9 16" id="KW-1133">Transmembrane helix</keyword>
<accession>A0A8S9MSC3</accession>
<dbReference type="InterPro" id="IPR018214">
    <property type="entry name" value="GluRdtase_CS"/>
</dbReference>
<evidence type="ECO:0000256" key="12">
    <source>
        <dbReference type="ARBA" id="ARBA00023171"/>
    </source>
</evidence>
<proteinExistence type="inferred from homology"/>
<dbReference type="InterPro" id="IPR015895">
    <property type="entry name" value="4pyrrol_synth_GluRdtase_N"/>
</dbReference>
<evidence type="ECO:0000256" key="8">
    <source>
        <dbReference type="ARBA" id="ARBA00022857"/>
    </source>
</evidence>
<dbReference type="Pfam" id="PF05201">
    <property type="entry name" value="GlutR_N"/>
    <property type="match status" value="2"/>
</dbReference>
<feature type="transmembrane region" description="Helical" evidence="16">
    <location>
        <begin position="1040"/>
        <end position="1062"/>
    </location>
</feature>
<dbReference type="FunFam" id="3.30.460.30:FF:000001">
    <property type="entry name" value="Glutamyl-tRNA reductase"/>
    <property type="match status" value="2"/>
</dbReference>
<feature type="transmembrane region" description="Helical" evidence="16">
    <location>
        <begin position="1014"/>
        <end position="1033"/>
    </location>
</feature>
<dbReference type="EMBL" id="QGKW02000007">
    <property type="protein sequence ID" value="KAF2620119.1"/>
    <property type="molecule type" value="Genomic_DNA"/>
</dbReference>
<dbReference type="Gene3D" id="3.30.460.30">
    <property type="entry name" value="Glutamyl-tRNA reductase, N-terminal domain"/>
    <property type="match status" value="2"/>
</dbReference>
<reference evidence="20" key="1">
    <citation type="submission" date="2019-12" db="EMBL/GenBank/DDBJ databases">
        <title>Genome sequencing and annotation of Brassica cretica.</title>
        <authorList>
            <person name="Studholme D.J."/>
            <person name="Sarris P.F."/>
        </authorList>
    </citation>
    <scope>NUCLEOTIDE SEQUENCE</scope>
    <source>
        <strain evidence="20">PFS-001/15</strain>
        <tissue evidence="20">Leaf</tissue>
    </source>
</reference>
<evidence type="ECO:0000259" key="18">
    <source>
        <dbReference type="Pfam" id="PF01488"/>
    </source>
</evidence>
<dbReference type="GO" id="GO:0006783">
    <property type="term" value="P:heme biosynthetic process"/>
    <property type="evidence" value="ECO:0007669"/>
    <property type="project" value="UniProtKB-ARBA"/>
</dbReference>
<evidence type="ECO:0000256" key="13">
    <source>
        <dbReference type="ARBA" id="ARBA00023244"/>
    </source>
</evidence>
<feature type="domain" description="Glutamyl-tRNA reductase N-terminal" evidence="19">
    <location>
        <begin position="490"/>
        <end position="613"/>
    </location>
</feature>
<evidence type="ECO:0000256" key="10">
    <source>
        <dbReference type="ARBA" id="ARBA00023002"/>
    </source>
</evidence>
<dbReference type="InterPro" id="IPR036291">
    <property type="entry name" value="NAD(P)-bd_dom_sf"/>
</dbReference>
<organism evidence="20 21">
    <name type="scientific">Brassica cretica</name>
    <name type="common">Mustard</name>
    <dbReference type="NCBI Taxonomy" id="69181"/>
    <lineage>
        <taxon>Eukaryota</taxon>
        <taxon>Viridiplantae</taxon>
        <taxon>Streptophyta</taxon>
        <taxon>Embryophyta</taxon>
        <taxon>Tracheophyta</taxon>
        <taxon>Spermatophyta</taxon>
        <taxon>Magnoliopsida</taxon>
        <taxon>eudicotyledons</taxon>
        <taxon>Gunneridae</taxon>
        <taxon>Pentapetalae</taxon>
        <taxon>rosids</taxon>
        <taxon>malvids</taxon>
        <taxon>Brassicales</taxon>
        <taxon>Brassicaceae</taxon>
        <taxon>Brassiceae</taxon>
        <taxon>Brassica</taxon>
    </lineage>
</organism>
<dbReference type="PANTHER" id="PTHR43120">
    <property type="entry name" value="GLUTAMYL-TRNA REDUCTASE 1, CHLOROPLASTIC"/>
    <property type="match status" value="1"/>
</dbReference>
<dbReference type="PANTHER" id="PTHR43120:SF6">
    <property type="entry name" value="GLUTAMYL-TRNA REDUCTASE 3, CHLOROPLASTIC-RELATED"/>
    <property type="match status" value="1"/>
</dbReference>
<evidence type="ECO:0000256" key="1">
    <source>
        <dbReference type="ARBA" id="ARBA00004141"/>
    </source>
</evidence>
<dbReference type="InterPro" id="IPR000343">
    <property type="entry name" value="4pyrrol_synth_GluRdtase"/>
</dbReference>
<dbReference type="CDD" id="cd05213">
    <property type="entry name" value="NAD_bind_Glutamyl_tRNA_reduct"/>
    <property type="match status" value="2"/>
</dbReference>
<dbReference type="Pfam" id="PF01488">
    <property type="entry name" value="Shikimate_DH"/>
    <property type="match status" value="2"/>
</dbReference>
<dbReference type="Pfam" id="PF03169">
    <property type="entry name" value="OPT"/>
    <property type="match status" value="1"/>
</dbReference>
<dbReference type="PROSITE" id="PS00747">
    <property type="entry name" value="GLUTR"/>
    <property type="match status" value="2"/>
</dbReference>
<dbReference type="InterPro" id="IPR015896">
    <property type="entry name" value="4pyrrol_synth_GluRdtase_dimer"/>
</dbReference>
<evidence type="ECO:0000256" key="15">
    <source>
        <dbReference type="RuleBase" id="RU000584"/>
    </source>
</evidence>
<comment type="pathway">
    <text evidence="2 15">Porphyrin-containing compound metabolism; protoporphyrin-IX biosynthesis; 5-aminolevulinate from L-glutamyl-tRNA(Glu): step 1/2.</text>
</comment>
<dbReference type="InterPro" id="IPR036343">
    <property type="entry name" value="GluRdtase_N_sf"/>
</dbReference>
<keyword evidence="6" id="KW-0813">Transport</keyword>
<dbReference type="SUPFAM" id="SSF51735">
    <property type="entry name" value="NAD(P)-binding Rossmann-fold domains"/>
    <property type="match status" value="2"/>
</dbReference>
<dbReference type="InterPro" id="IPR006151">
    <property type="entry name" value="Shikm_DH/Glu-tRNA_Rdtase"/>
</dbReference>
<protein>
    <recommendedName>
        <fullName evidence="5 15">Glutamyl-tRNA reductase</fullName>
        <ecNumber evidence="5 15">1.2.1.70</ecNumber>
    </recommendedName>
</protein>
<comment type="caution">
    <text evidence="20">The sequence shown here is derived from an EMBL/GenBank/DDBJ whole genome shotgun (WGS) entry which is preliminary data.</text>
</comment>
<evidence type="ECO:0000259" key="17">
    <source>
        <dbReference type="Pfam" id="PF00745"/>
    </source>
</evidence>
<dbReference type="NCBIfam" id="TIGR00728">
    <property type="entry name" value="OPT_sfam"/>
    <property type="match status" value="1"/>
</dbReference>
<evidence type="ECO:0000259" key="19">
    <source>
        <dbReference type="Pfam" id="PF05201"/>
    </source>
</evidence>
<feature type="transmembrane region" description="Helical" evidence="16">
    <location>
        <begin position="1247"/>
        <end position="1264"/>
    </location>
</feature>
<feature type="domain" description="Quinate/shikimate 5-dehydrogenase/glutamyl-tRNA reductase" evidence="18">
    <location>
        <begin position="228"/>
        <end position="361"/>
    </location>
</feature>
<comment type="catalytic activity">
    <reaction evidence="14 15">
        <text>(S)-4-amino-5-oxopentanoate + tRNA(Glu) + NADP(+) = L-glutamyl-tRNA(Glu) + NADPH + H(+)</text>
        <dbReference type="Rhea" id="RHEA:12344"/>
        <dbReference type="Rhea" id="RHEA-COMP:9663"/>
        <dbReference type="Rhea" id="RHEA-COMP:9680"/>
        <dbReference type="ChEBI" id="CHEBI:15378"/>
        <dbReference type="ChEBI" id="CHEBI:57501"/>
        <dbReference type="ChEBI" id="CHEBI:57783"/>
        <dbReference type="ChEBI" id="CHEBI:58349"/>
        <dbReference type="ChEBI" id="CHEBI:78442"/>
        <dbReference type="ChEBI" id="CHEBI:78520"/>
        <dbReference type="EC" id="1.2.1.70"/>
    </reaction>
</comment>
<dbReference type="InterPro" id="IPR029033">
    <property type="entry name" value="His_PPase_superfam"/>
</dbReference>
<dbReference type="NCBIfam" id="TIGR01035">
    <property type="entry name" value="hemA"/>
    <property type="match status" value="2"/>
</dbReference>
<feature type="transmembrane region" description="Helical" evidence="16">
    <location>
        <begin position="1276"/>
        <end position="1297"/>
    </location>
</feature>
<name>A0A8S9MSC3_BRACR</name>
<evidence type="ECO:0000256" key="2">
    <source>
        <dbReference type="ARBA" id="ARBA00005059"/>
    </source>
</evidence>
<evidence type="ECO:0000256" key="3">
    <source>
        <dbReference type="ARBA" id="ARBA00005173"/>
    </source>
</evidence>
<dbReference type="EC" id="1.2.1.70" evidence="5 15"/>